<name>A0ABP9M3S2_9MICO</name>
<dbReference type="Pfam" id="PF06863">
    <property type="entry name" value="DUF1254"/>
    <property type="match status" value="1"/>
</dbReference>
<dbReference type="InterPro" id="IPR037050">
    <property type="entry name" value="DUF1254_sf"/>
</dbReference>
<dbReference type="Gene3D" id="2.60.120.600">
    <property type="entry name" value="Domain of unknown function DUF1214, C-terminal domain"/>
    <property type="match status" value="1"/>
</dbReference>
<evidence type="ECO:0000259" key="2">
    <source>
        <dbReference type="Pfam" id="PF06863"/>
    </source>
</evidence>
<feature type="domain" description="DUF1214" evidence="1">
    <location>
        <begin position="358"/>
        <end position="463"/>
    </location>
</feature>
<dbReference type="PANTHER" id="PTHR36509:SF3">
    <property type="entry name" value="SIGNAL PEPTIDE PROTEIN"/>
    <property type="match status" value="1"/>
</dbReference>
<protein>
    <submittedName>
        <fullName evidence="3">DUF1254 domain-containing protein</fullName>
    </submittedName>
</protein>
<evidence type="ECO:0000313" key="4">
    <source>
        <dbReference type="Proteomes" id="UP001501407"/>
    </source>
</evidence>
<dbReference type="Gene3D" id="1.10.3360.10">
    <property type="entry name" value="VPA0735-like domain"/>
    <property type="match status" value="1"/>
</dbReference>
<proteinExistence type="predicted"/>
<dbReference type="PANTHER" id="PTHR36509">
    <property type="entry name" value="BLL3101 PROTEIN"/>
    <property type="match status" value="1"/>
</dbReference>
<dbReference type="Gene3D" id="2.60.40.1610">
    <property type="entry name" value="Domain of unknown function DUF1254"/>
    <property type="match status" value="1"/>
</dbReference>
<evidence type="ECO:0000259" key="1">
    <source>
        <dbReference type="Pfam" id="PF06742"/>
    </source>
</evidence>
<dbReference type="SUPFAM" id="SSF160935">
    <property type="entry name" value="VPA0735-like"/>
    <property type="match status" value="1"/>
</dbReference>
<feature type="domain" description="DUF1254" evidence="2">
    <location>
        <begin position="101"/>
        <end position="194"/>
    </location>
</feature>
<reference evidence="4" key="1">
    <citation type="journal article" date="2019" name="Int. J. Syst. Evol. Microbiol.">
        <title>The Global Catalogue of Microorganisms (GCM) 10K type strain sequencing project: providing services to taxonomists for standard genome sequencing and annotation.</title>
        <authorList>
            <consortium name="The Broad Institute Genomics Platform"/>
            <consortium name="The Broad Institute Genome Sequencing Center for Infectious Disease"/>
            <person name="Wu L."/>
            <person name="Ma J."/>
        </authorList>
    </citation>
    <scope>NUCLEOTIDE SEQUENCE [LARGE SCALE GENOMIC DNA]</scope>
    <source>
        <strain evidence="4">JCM 18959</strain>
    </source>
</reference>
<gene>
    <name evidence="3" type="ORF">GCM10025760_16620</name>
</gene>
<dbReference type="InterPro" id="IPR010621">
    <property type="entry name" value="DUF1214"/>
</dbReference>
<dbReference type="Pfam" id="PF06742">
    <property type="entry name" value="DUF1214"/>
    <property type="match status" value="1"/>
</dbReference>
<dbReference type="Proteomes" id="UP001501407">
    <property type="component" value="Unassembled WGS sequence"/>
</dbReference>
<dbReference type="InterPro" id="IPR037049">
    <property type="entry name" value="DUF1214_C_sf"/>
</dbReference>
<organism evidence="3 4">
    <name type="scientific">Microbacterium yannicii</name>
    <dbReference type="NCBI Taxonomy" id="671622"/>
    <lineage>
        <taxon>Bacteria</taxon>
        <taxon>Bacillati</taxon>
        <taxon>Actinomycetota</taxon>
        <taxon>Actinomycetes</taxon>
        <taxon>Micrococcales</taxon>
        <taxon>Microbacteriaceae</taxon>
        <taxon>Microbacterium</taxon>
    </lineage>
</organism>
<keyword evidence="4" id="KW-1185">Reference proteome</keyword>
<comment type="caution">
    <text evidence="3">The sequence shown here is derived from an EMBL/GenBank/DDBJ whole genome shotgun (WGS) entry which is preliminary data.</text>
</comment>
<dbReference type="EMBL" id="BAABKZ010000001">
    <property type="protein sequence ID" value="GAA5090665.1"/>
    <property type="molecule type" value="Genomic_DNA"/>
</dbReference>
<dbReference type="RefSeq" id="WP_194413417.1">
    <property type="nucleotide sequence ID" value="NZ_BAABKZ010000001.1"/>
</dbReference>
<sequence length="481" mass="52341">MTIEANTAAGLTTEQLAEELAHVSTPDTLSTPFGDFEFFDGVPKPDSVQAIFDGLDLVRGITAFLNTVPGASLVAMRRGLRSVGVDSPDKIAYTDPRCTSTPIFLTPNTETTYGVTFLDLKAWGPTVIEAPPESLCVVDDFWFRYVTDMGIAGPDKGAGGKYLFLPPGYEGERPEGYYTYESPTFTNFVVIRALGGVPAIKQSRIYRLSDAATAPENTFVNIGEQAFNTVHSNDFSFFEEIAQLVAEEPTTALDPERAGTLASLGIRHDTPFAPDDRLRGILDNAAQIAAGMARATLYAARDPQSFRWEGSSWKEGFVGGSYEFLDDGARNLDARTLFHYAATVITPAMAHARVGAGSAYIYTAEDADGALLDGGETYTLTIPANAPAKNFWSIDAYDTQTRSLLQSTAYPAVSSLSEGVQAEDDGSHVLWFGPTAPAGKESNWIPTLPGKSWWPLLRLYGPLESWFDMTWRLPEITRQRA</sequence>
<accession>A0ABP9M3S2</accession>
<dbReference type="InterPro" id="IPR010679">
    <property type="entry name" value="DUF1254"/>
</dbReference>
<evidence type="ECO:0000313" key="3">
    <source>
        <dbReference type="EMBL" id="GAA5090665.1"/>
    </source>
</evidence>